<dbReference type="Gene3D" id="3.30.2350.10">
    <property type="entry name" value="Pseudouridine synthase"/>
    <property type="match status" value="1"/>
</dbReference>
<dbReference type="InterPro" id="IPR050188">
    <property type="entry name" value="RluA_PseudoU_synthase"/>
</dbReference>
<dbReference type="RefSeq" id="WP_231690938.1">
    <property type="nucleotide sequence ID" value="NZ_CP036298.1"/>
</dbReference>
<evidence type="ECO:0000256" key="2">
    <source>
        <dbReference type="ARBA" id="ARBA00023235"/>
    </source>
</evidence>
<dbReference type="InterPro" id="IPR036986">
    <property type="entry name" value="S4_RNA-bd_sf"/>
</dbReference>
<dbReference type="Pfam" id="PF01479">
    <property type="entry name" value="S4"/>
    <property type="match status" value="1"/>
</dbReference>
<evidence type="ECO:0000256" key="4">
    <source>
        <dbReference type="PROSITE-ProRule" id="PRU00182"/>
    </source>
</evidence>
<dbReference type="Proteomes" id="UP000318017">
    <property type="component" value="Chromosome"/>
</dbReference>
<dbReference type="GO" id="GO:0000455">
    <property type="term" value="P:enzyme-directed rRNA pseudouridine synthesis"/>
    <property type="evidence" value="ECO:0007669"/>
    <property type="project" value="TreeGrafter"/>
</dbReference>
<dbReference type="InterPro" id="IPR006224">
    <property type="entry name" value="PsdUridine_synth_RluA-like_CS"/>
</dbReference>
<dbReference type="PANTHER" id="PTHR21600:SF44">
    <property type="entry name" value="RIBOSOMAL LARGE SUBUNIT PSEUDOURIDINE SYNTHASE D"/>
    <property type="match status" value="1"/>
</dbReference>
<dbReference type="InterPro" id="IPR002942">
    <property type="entry name" value="S4_RNA-bd"/>
</dbReference>
<dbReference type="NCBIfam" id="TIGR00005">
    <property type="entry name" value="rluA_subfam"/>
    <property type="match status" value="1"/>
</dbReference>
<dbReference type="KEGG" id="ahel:Q31a_56630"/>
<keyword evidence="4" id="KW-0694">RNA-binding</keyword>
<comment type="function">
    <text evidence="5">Responsible for synthesis of pseudouridine from uracil.</text>
</comment>
<dbReference type="PROSITE" id="PS50889">
    <property type="entry name" value="S4"/>
    <property type="match status" value="1"/>
</dbReference>
<dbReference type="PROSITE" id="PS01129">
    <property type="entry name" value="PSI_RLU"/>
    <property type="match status" value="1"/>
</dbReference>
<keyword evidence="2 5" id="KW-0413">Isomerase</keyword>
<dbReference type="Pfam" id="PF00849">
    <property type="entry name" value="PseudoU_synth_2"/>
    <property type="match status" value="1"/>
</dbReference>
<evidence type="ECO:0000313" key="8">
    <source>
        <dbReference type="Proteomes" id="UP000318017"/>
    </source>
</evidence>
<accession>A0A518GF95</accession>
<dbReference type="InterPro" id="IPR020103">
    <property type="entry name" value="PsdUridine_synth_cat_dom_sf"/>
</dbReference>
<dbReference type="InterPro" id="IPR006145">
    <property type="entry name" value="PsdUridine_synth_RsuA/RluA"/>
</dbReference>
<evidence type="ECO:0000256" key="1">
    <source>
        <dbReference type="ARBA" id="ARBA00010876"/>
    </source>
</evidence>
<name>A0A518GF95_9BACT</name>
<dbReference type="AlphaFoldDB" id="A0A518GF95"/>
<comment type="similarity">
    <text evidence="1 5">Belongs to the pseudouridine synthase RluA family.</text>
</comment>
<keyword evidence="8" id="KW-1185">Reference proteome</keyword>
<reference evidence="7 8" key="1">
    <citation type="submission" date="2019-02" db="EMBL/GenBank/DDBJ databases">
        <title>Deep-cultivation of Planctomycetes and their phenomic and genomic characterization uncovers novel biology.</title>
        <authorList>
            <person name="Wiegand S."/>
            <person name="Jogler M."/>
            <person name="Boedeker C."/>
            <person name="Pinto D."/>
            <person name="Vollmers J."/>
            <person name="Rivas-Marin E."/>
            <person name="Kohn T."/>
            <person name="Peeters S.H."/>
            <person name="Heuer A."/>
            <person name="Rast P."/>
            <person name="Oberbeckmann S."/>
            <person name="Bunk B."/>
            <person name="Jeske O."/>
            <person name="Meyerdierks A."/>
            <person name="Storesund J.E."/>
            <person name="Kallscheuer N."/>
            <person name="Luecker S."/>
            <person name="Lage O.M."/>
            <person name="Pohl T."/>
            <person name="Merkel B.J."/>
            <person name="Hornburger P."/>
            <person name="Mueller R.-W."/>
            <person name="Bruemmer F."/>
            <person name="Labrenz M."/>
            <person name="Spormann A.M."/>
            <person name="Op den Camp H."/>
            <person name="Overmann J."/>
            <person name="Amann R."/>
            <person name="Jetten M.S.M."/>
            <person name="Mascher T."/>
            <person name="Medema M.H."/>
            <person name="Devos D.P."/>
            <person name="Kaster A.-K."/>
            <person name="Ovreas L."/>
            <person name="Rohde M."/>
            <person name="Galperin M.Y."/>
            <person name="Jogler C."/>
        </authorList>
    </citation>
    <scope>NUCLEOTIDE SEQUENCE [LARGE SCALE GENOMIC DNA]</scope>
    <source>
        <strain evidence="7 8">Q31a</strain>
    </source>
</reference>
<dbReference type="SUPFAM" id="SSF55174">
    <property type="entry name" value="Alpha-L RNA-binding motif"/>
    <property type="match status" value="1"/>
</dbReference>
<dbReference type="GO" id="GO:0120159">
    <property type="term" value="F:rRNA pseudouridine synthase activity"/>
    <property type="evidence" value="ECO:0007669"/>
    <property type="project" value="UniProtKB-ARBA"/>
</dbReference>
<organism evidence="7 8">
    <name type="scientific">Aureliella helgolandensis</name>
    <dbReference type="NCBI Taxonomy" id="2527968"/>
    <lineage>
        <taxon>Bacteria</taxon>
        <taxon>Pseudomonadati</taxon>
        <taxon>Planctomycetota</taxon>
        <taxon>Planctomycetia</taxon>
        <taxon>Pirellulales</taxon>
        <taxon>Pirellulaceae</taxon>
        <taxon>Aureliella</taxon>
    </lineage>
</organism>
<feature type="domain" description="RNA-binding S4" evidence="6">
    <location>
        <begin position="22"/>
        <end position="82"/>
    </location>
</feature>
<evidence type="ECO:0000256" key="5">
    <source>
        <dbReference type="RuleBase" id="RU362028"/>
    </source>
</evidence>
<dbReference type="EC" id="5.4.99.-" evidence="5"/>
<dbReference type="CDD" id="cd00165">
    <property type="entry name" value="S4"/>
    <property type="match status" value="1"/>
</dbReference>
<dbReference type="GO" id="GO:0003723">
    <property type="term" value="F:RNA binding"/>
    <property type="evidence" value="ECO:0007669"/>
    <property type="project" value="UniProtKB-KW"/>
</dbReference>
<sequence length="334" mass="37503">MDQDPSTTELFEHTVLEAENGQRIDAMLAILLDAYSRVFLRKVVQDGGARVNGEVVKPSFRVKEGQQVELDLPPPPVDGPQPEDIALDVLFEDDYLIAIDKPAGMVVHPAKGNWSGTLASALAFRFQQLSDVGGVTRPGIVHRLDRDTTGVILVAKSNAVHLRLSEQFEQRTIQKEYFAIVVGRMELDRDVVRQPIGPHPYQRDKMAIRKDHPQSREAETRYEVMERFEGIASVKVEPKTGRTHQIRVHLDHVGTPVLCDRLYAGHSRISRGEVLRRMARKEPPQAGDEEVLLARQALHARRIAFTHPISGKPLTIESPIPPDMQSVLDVLRSR</sequence>
<evidence type="ECO:0000313" key="7">
    <source>
        <dbReference type="EMBL" id="QDV27275.1"/>
    </source>
</evidence>
<dbReference type="InterPro" id="IPR006225">
    <property type="entry name" value="PsdUridine_synth_RluC/D"/>
</dbReference>
<dbReference type="Gene3D" id="3.10.290.10">
    <property type="entry name" value="RNA-binding S4 domain"/>
    <property type="match status" value="1"/>
</dbReference>
<dbReference type="PANTHER" id="PTHR21600">
    <property type="entry name" value="MITOCHONDRIAL RNA PSEUDOURIDINE SYNTHASE"/>
    <property type="match status" value="1"/>
</dbReference>
<dbReference type="CDD" id="cd02869">
    <property type="entry name" value="PseudoU_synth_RluA_like"/>
    <property type="match status" value="1"/>
</dbReference>
<dbReference type="SMART" id="SM00363">
    <property type="entry name" value="S4"/>
    <property type="match status" value="1"/>
</dbReference>
<evidence type="ECO:0000259" key="6">
    <source>
        <dbReference type="SMART" id="SM00363"/>
    </source>
</evidence>
<proteinExistence type="inferred from homology"/>
<evidence type="ECO:0000256" key="3">
    <source>
        <dbReference type="PIRSR" id="PIRSR606225-1"/>
    </source>
</evidence>
<gene>
    <name evidence="7" type="ORF">Q31a_56630</name>
</gene>
<feature type="active site" evidence="3">
    <location>
        <position position="145"/>
    </location>
</feature>
<comment type="catalytic activity">
    <reaction evidence="5">
        <text>a uridine in RNA = a pseudouridine in RNA</text>
        <dbReference type="Rhea" id="RHEA:48348"/>
        <dbReference type="Rhea" id="RHEA-COMP:12068"/>
        <dbReference type="Rhea" id="RHEA-COMP:12069"/>
        <dbReference type="ChEBI" id="CHEBI:65314"/>
        <dbReference type="ChEBI" id="CHEBI:65315"/>
    </reaction>
</comment>
<dbReference type="EMBL" id="CP036298">
    <property type="protein sequence ID" value="QDV27275.1"/>
    <property type="molecule type" value="Genomic_DNA"/>
</dbReference>
<protein>
    <recommendedName>
        <fullName evidence="5">Pseudouridine synthase</fullName>
        <ecNumber evidence="5">5.4.99.-</ecNumber>
    </recommendedName>
</protein>
<dbReference type="SUPFAM" id="SSF55120">
    <property type="entry name" value="Pseudouridine synthase"/>
    <property type="match status" value="1"/>
</dbReference>